<reference evidence="2 3" key="1">
    <citation type="submission" date="2016-05" db="EMBL/GenBank/DDBJ databases">
        <authorList>
            <person name="Lavstsen T."/>
            <person name="Jespersen J.S."/>
        </authorList>
    </citation>
    <scope>NUCLEOTIDE SEQUENCE [LARGE SCALE GENOMIC DNA]</scope>
    <source>
        <strain evidence="2 3">B7-9</strain>
    </source>
</reference>
<evidence type="ECO:0000313" key="3">
    <source>
        <dbReference type="Proteomes" id="UP000220922"/>
    </source>
</evidence>
<evidence type="ECO:0000259" key="1">
    <source>
        <dbReference type="Pfam" id="PF18765"/>
    </source>
</evidence>
<organism evidence="2 3">
    <name type="scientific">Candidatus Chloroploca asiatica</name>
    <dbReference type="NCBI Taxonomy" id="1506545"/>
    <lineage>
        <taxon>Bacteria</taxon>
        <taxon>Bacillati</taxon>
        <taxon>Chloroflexota</taxon>
        <taxon>Chloroflexia</taxon>
        <taxon>Chloroflexales</taxon>
        <taxon>Chloroflexineae</taxon>
        <taxon>Oscillochloridaceae</taxon>
        <taxon>Candidatus Chloroploca</taxon>
    </lineage>
</organism>
<dbReference type="InterPro" id="IPR024700">
    <property type="entry name" value="UCP020217"/>
</dbReference>
<dbReference type="PIRSF" id="PIRSF020217">
    <property type="entry name" value="UCP020217"/>
    <property type="match status" value="1"/>
</dbReference>
<comment type="caution">
    <text evidence="2">The sequence shown here is derived from an EMBL/GenBank/DDBJ whole genome shotgun (WGS) entry which is preliminary data.</text>
</comment>
<dbReference type="SUPFAM" id="SSF81301">
    <property type="entry name" value="Nucleotidyltransferase"/>
    <property type="match status" value="1"/>
</dbReference>
<dbReference type="Pfam" id="PF18765">
    <property type="entry name" value="Polbeta"/>
    <property type="match status" value="1"/>
</dbReference>
<dbReference type="EMBL" id="LYXE01000116">
    <property type="protein sequence ID" value="PDV97964.1"/>
    <property type="molecule type" value="Genomic_DNA"/>
</dbReference>
<name>A0A2H3KJ77_9CHLR</name>
<protein>
    <recommendedName>
        <fullName evidence="1">Polymerase beta nucleotidyltransferase domain-containing protein</fullName>
    </recommendedName>
</protein>
<dbReference type="Gene3D" id="3.30.460.10">
    <property type="entry name" value="Beta Polymerase, domain 2"/>
    <property type="match status" value="1"/>
</dbReference>
<dbReference type="InterPro" id="IPR041633">
    <property type="entry name" value="Polbeta"/>
</dbReference>
<dbReference type="Proteomes" id="UP000220922">
    <property type="component" value="Unassembled WGS sequence"/>
</dbReference>
<dbReference type="AlphaFoldDB" id="A0A2H3KJ77"/>
<sequence>MRAHVTEQSLIDPEQMRQYRATAHRRMAQQREALEVRRQAAWQTAHRAAVLLKTTYDVTRVVLFGSLSRNELFSPHSDIDLVVWGLDETRYYRAVSRLIDLDPSIAIDLLRAEALPTALVTMIETTGVTL</sequence>
<dbReference type="CDD" id="cd05403">
    <property type="entry name" value="NT_KNTase_like"/>
    <property type="match status" value="1"/>
</dbReference>
<dbReference type="InterPro" id="IPR043519">
    <property type="entry name" value="NT_sf"/>
</dbReference>
<feature type="domain" description="Polymerase beta nucleotidyltransferase" evidence="1">
    <location>
        <begin position="52"/>
        <end position="129"/>
    </location>
</feature>
<evidence type="ECO:0000313" key="2">
    <source>
        <dbReference type="EMBL" id="PDV97964.1"/>
    </source>
</evidence>
<keyword evidence="3" id="KW-1185">Reference proteome</keyword>
<dbReference type="RefSeq" id="WP_097653944.1">
    <property type="nucleotide sequence ID" value="NZ_LYXE01000116.1"/>
</dbReference>
<accession>A0A2H3KJ77</accession>
<proteinExistence type="predicted"/>
<gene>
    <name evidence="2" type="ORF">A9Q02_16625</name>
</gene>